<name>A0AAD3CTT4_9STRA</name>
<dbReference type="EMBL" id="BLLK01000045">
    <property type="protein sequence ID" value="GFH51952.1"/>
    <property type="molecule type" value="Genomic_DNA"/>
</dbReference>
<sequence>MTVAQKWLLGIAIFLTILQPCKSFSILDRRISTTLTKPLQKISPHRRKFLKIASVSFGSLLIGENVNAISLFEKEERRQLELCLVNILRVRYWSENVALKIQQKIDEGPVTSDVNKGPYLEARLGAKAALTKKVGGGANSQVYNLASFQIRGCIKDLESYYSDYYKNEMKVITKADEKGKLKVQKALFDNAAIEIIESLAELVEFDGLDNVKDPSPRSSLTLAQYSDTKALFIKRILLEKTLPTCDTILISFGREKRQFVESYVERTYSNELPKSVQQKKLGIVADSSVK</sequence>
<dbReference type="Proteomes" id="UP001054902">
    <property type="component" value="Unassembled WGS sequence"/>
</dbReference>
<keyword evidence="3" id="KW-1185">Reference proteome</keyword>
<proteinExistence type="predicted"/>
<comment type="caution">
    <text evidence="2">The sequence shown here is derived from an EMBL/GenBank/DDBJ whole genome shotgun (WGS) entry which is preliminary data.</text>
</comment>
<feature type="chain" id="PRO_5041919838" evidence="1">
    <location>
        <begin position="24"/>
        <end position="290"/>
    </location>
</feature>
<protein>
    <submittedName>
        <fullName evidence="2">Uncharacterized protein</fullName>
    </submittedName>
</protein>
<feature type="signal peptide" evidence="1">
    <location>
        <begin position="1"/>
        <end position="23"/>
    </location>
</feature>
<reference evidence="2 3" key="1">
    <citation type="journal article" date="2021" name="Sci. Rep.">
        <title>The genome of the diatom Chaetoceros tenuissimus carries an ancient integrated fragment of an extant virus.</title>
        <authorList>
            <person name="Hongo Y."/>
            <person name="Kimura K."/>
            <person name="Takaki Y."/>
            <person name="Yoshida Y."/>
            <person name="Baba S."/>
            <person name="Kobayashi G."/>
            <person name="Nagasaki K."/>
            <person name="Hano T."/>
            <person name="Tomaru Y."/>
        </authorList>
    </citation>
    <scope>NUCLEOTIDE SEQUENCE [LARGE SCALE GENOMIC DNA]</scope>
    <source>
        <strain evidence="2 3">NIES-3715</strain>
    </source>
</reference>
<accession>A0AAD3CTT4</accession>
<evidence type="ECO:0000256" key="1">
    <source>
        <dbReference type="SAM" id="SignalP"/>
    </source>
</evidence>
<dbReference type="AlphaFoldDB" id="A0AAD3CTT4"/>
<evidence type="ECO:0000313" key="2">
    <source>
        <dbReference type="EMBL" id="GFH51952.1"/>
    </source>
</evidence>
<keyword evidence="1" id="KW-0732">Signal</keyword>
<gene>
    <name evidence="2" type="ORF">CTEN210_08428</name>
</gene>
<evidence type="ECO:0000313" key="3">
    <source>
        <dbReference type="Proteomes" id="UP001054902"/>
    </source>
</evidence>
<organism evidence="2 3">
    <name type="scientific">Chaetoceros tenuissimus</name>
    <dbReference type="NCBI Taxonomy" id="426638"/>
    <lineage>
        <taxon>Eukaryota</taxon>
        <taxon>Sar</taxon>
        <taxon>Stramenopiles</taxon>
        <taxon>Ochrophyta</taxon>
        <taxon>Bacillariophyta</taxon>
        <taxon>Coscinodiscophyceae</taxon>
        <taxon>Chaetocerotophycidae</taxon>
        <taxon>Chaetocerotales</taxon>
        <taxon>Chaetocerotaceae</taxon>
        <taxon>Chaetoceros</taxon>
    </lineage>
</organism>